<dbReference type="Proteomes" id="UP000317835">
    <property type="component" value="Chromosome"/>
</dbReference>
<dbReference type="InterPro" id="IPR009061">
    <property type="entry name" value="DNA-bd_dom_put_sf"/>
</dbReference>
<dbReference type="RefSeq" id="WP_145273058.1">
    <property type="nucleotide sequence ID" value="NZ_CP036426.1"/>
</dbReference>
<proteinExistence type="predicted"/>
<dbReference type="OrthoDB" id="9814833at2"/>
<evidence type="ECO:0008006" key="3">
    <source>
        <dbReference type="Google" id="ProtNLM"/>
    </source>
</evidence>
<dbReference type="AlphaFoldDB" id="A0A518H6S9"/>
<dbReference type="KEGG" id="tpla:ElP_45050"/>
<keyword evidence="2" id="KW-1185">Reference proteome</keyword>
<evidence type="ECO:0000313" key="1">
    <source>
        <dbReference type="EMBL" id="QDV36577.1"/>
    </source>
</evidence>
<organism evidence="1 2">
    <name type="scientific">Tautonia plasticadhaerens</name>
    <dbReference type="NCBI Taxonomy" id="2527974"/>
    <lineage>
        <taxon>Bacteria</taxon>
        <taxon>Pseudomonadati</taxon>
        <taxon>Planctomycetota</taxon>
        <taxon>Planctomycetia</taxon>
        <taxon>Isosphaerales</taxon>
        <taxon>Isosphaeraceae</taxon>
        <taxon>Tautonia</taxon>
    </lineage>
</organism>
<dbReference type="Pfam" id="PF13591">
    <property type="entry name" value="MerR_2"/>
    <property type="match status" value="1"/>
</dbReference>
<protein>
    <recommendedName>
        <fullName evidence="3">MerR family transcriptional regulator</fullName>
    </recommendedName>
</protein>
<sequence length="105" mass="11624">MNPNLLPRDLVARQLAVSSRILTSYERRGLIRAVRDGDEEGYPPAEVRRLWTVVSLHRDAGVNLAGIEAILQLQAQMDALCRRLRDLARELDEAIPGAAAAPPED</sequence>
<dbReference type="EMBL" id="CP036426">
    <property type="protein sequence ID" value="QDV36577.1"/>
    <property type="molecule type" value="Genomic_DNA"/>
</dbReference>
<dbReference type="SUPFAM" id="SSF46955">
    <property type="entry name" value="Putative DNA-binding domain"/>
    <property type="match status" value="1"/>
</dbReference>
<reference evidence="1 2" key="1">
    <citation type="submission" date="2019-02" db="EMBL/GenBank/DDBJ databases">
        <title>Deep-cultivation of Planctomycetes and their phenomic and genomic characterization uncovers novel biology.</title>
        <authorList>
            <person name="Wiegand S."/>
            <person name="Jogler M."/>
            <person name="Boedeker C."/>
            <person name="Pinto D."/>
            <person name="Vollmers J."/>
            <person name="Rivas-Marin E."/>
            <person name="Kohn T."/>
            <person name="Peeters S.H."/>
            <person name="Heuer A."/>
            <person name="Rast P."/>
            <person name="Oberbeckmann S."/>
            <person name="Bunk B."/>
            <person name="Jeske O."/>
            <person name="Meyerdierks A."/>
            <person name="Storesund J.E."/>
            <person name="Kallscheuer N."/>
            <person name="Luecker S."/>
            <person name="Lage O.M."/>
            <person name="Pohl T."/>
            <person name="Merkel B.J."/>
            <person name="Hornburger P."/>
            <person name="Mueller R.-W."/>
            <person name="Bruemmer F."/>
            <person name="Labrenz M."/>
            <person name="Spormann A.M."/>
            <person name="Op den Camp H."/>
            <person name="Overmann J."/>
            <person name="Amann R."/>
            <person name="Jetten M.S.M."/>
            <person name="Mascher T."/>
            <person name="Medema M.H."/>
            <person name="Devos D.P."/>
            <person name="Kaster A.-K."/>
            <person name="Ovreas L."/>
            <person name="Rohde M."/>
            <person name="Galperin M.Y."/>
            <person name="Jogler C."/>
        </authorList>
    </citation>
    <scope>NUCLEOTIDE SEQUENCE [LARGE SCALE GENOMIC DNA]</scope>
    <source>
        <strain evidence="1 2">ElP</strain>
    </source>
</reference>
<accession>A0A518H6S9</accession>
<dbReference type="Gene3D" id="1.10.1660.10">
    <property type="match status" value="1"/>
</dbReference>
<evidence type="ECO:0000313" key="2">
    <source>
        <dbReference type="Proteomes" id="UP000317835"/>
    </source>
</evidence>
<gene>
    <name evidence="1" type="ORF">ElP_45050</name>
</gene>
<name>A0A518H6S9_9BACT</name>